<sequence>MRLSQYVLLVILFVLIIFLLLRPLNDKTKRCPFKLLRHHQYKDVRIDCETGEISLCPPTCQKFDVSKQKCDRSTDTFTDPAVICPPGAFGNVKHPYNCTSYFLCAGSTPIKLYCSDGFCFNGSQCGRVEDGCAAPCHDICEDCCAT</sequence>
<keyword evidence="1" id="KW-0812">Transmembrane</keyword>
<keyword evidence="1" id="KW-1133">Transmembrane helix</keyword>
<dbReference type="GO" id="GO:0005576">
    <property type="term" value="C:extracellular region"/>
    <property type="evidence" value="ECO:0007669"/>
    <property type="project" value="InterPro"/>
</dbReference>
<dbReference type="InterPro" id="IPR002557">
    <property type="entry name" value="Chitin-bd_dom"/>
</dbReference>
<proteinExistence type="predicted"/>
<organismHost>
    <name type="scientific">Lepidoptera</name>
    <name type="common">moths &amp; butterflies</name>
    <dbReference type="NCBI Taxonomy" id="7088"/>
</organismHost>
<dbReference type="EMBL" id="KJ871680">
    <property type="protein sequence ID" value="AIL25115.1"/>
    <property type="molecule type" value="Genomic_DNA"/>
</dbReference>
<evidence type="ECO:0000313" key="3">
    <source>
        <dbReference type="EMBL" id="AIL25115.1"/>
    </source>
</evidence>
<evidence type="ECO:0000259" key="2">
    <source>
        <dbReference type="PROSITE" id="PS50940"/>
    </source>
</evidence>
<name>A0A077CXS3_NPVMB</name>
<organism evidence="3">
    <name type="scientific">Mamestra brassicae nuclear polyhedrosis virus</name>
    <name type="common">MbNPV</name>
    <dbReference type="NCBI Taxonomy" id="78219"/>
    <lineage>
        <taxon>Viruses</taxon>
        <taxon>Viruses incertae sedis</taxon>
        <taxon>Naldaviricetes</taxon>
        <taxon>Lefavirales</taxon>
        <taxon>Baculoviridae</taxon>
        <taxon>Alphabaculovirus</taxon>
        <taxon>Alphabaculovirus mabrassicae</taxon>
    </lineage>
</organism>
<evidence type="ECO:0000256" key="1">
    <source>
        <dbReference type="SAM" id="Phobius"/>
    </source>
</evidence>
<feature type="transmembrane region" description="Helical" evidence="1">
    <location>
        <begin position="6"/>
        <end position="24"/>
    </location>
</feature>
<feature type="domain" description="Chitin-binding type-2" evidence="2">
    <location>
        <begin position="81"/>
        <end position="134"/>
    </location>
</feature>
<dbReference type="InterPro" id="IPR036508">
    <property type="entry name" value="Chitin-bd_dom_sf"/>
</dbReference>
<reference evidence="3" key="1">
    <citation type="submission" date="2014-05" db="EMBL/GenBank/DDBJ databases">
        <authorList>
            <person name="Hou D."/>
            <person name="Liu X."/>
            <person name="Yin F."/>
            <person name="Zhu Z."/>
            <person name="Wang J."/>
            <person name="Zhang L."/>
            <person name="Kou Z."/>
            <person name="Deng F."/>
            <person name="Wang H."/>
            <person name="Hu Z."/>
        </authorList>
    </citation>
    <scope>NUCLEOTIDE SEQUENCE</scope>
    <source>
        <strain evidence="3">CTa</strain>
    </source>
</reference>
<keyword evidence="1" id="KW-0472">Membrane</keyword>
<protein>
    <submittedName>
        <fullName evidence="3">ChtB2</fullName>
    </submittedName>
</protein>
<dbReference type="PROSITE" id="PS50940">
    <property type="entry name" value="CHIT_BIND_II"/>
    <property type="match status" value="1"/>
</dbReference>
<dbReference type="GO" id="GO:0008061">
    <property type="term" value="F:chitin binding"/>
    <property type="evidence" value="ECO:0007669"/>
    <property type="project" value="InterPro"/>
</dbReference>
<accession>A0A077CXS3</accession>
<dbReference type="SUPFAM" id="SSF57625">
    <property type="entry name" value="Invertebrate chitin-binding proteins"/>
    <property type="match status" value="1"/>
</dbReference>